<gene>
    <name evidence="7" type="ORF">E1202_08470</name>
</gene>
<dbReference type="GO" id="GO:0046872">
    <property type="term" value="F:metal ion binding"/>
    <property type="evidence" value="ECO:0007669"/>
    <property type="project" value="UniProtKB-KW"/>
</dbReference>
<dbReference type="AlphaFoldDB" id="A0A4R5BXU5"/>
<keyword evidence="4" id="KW-0106">Calcium</keyword>
<accession>A0A4R5BXU5</accession>
<dbReference type="EMBL" id="SMLA01000008">
    <property type="protein sequence ID" value="TDD90646.1"/>
    <property type="molecule type" value="Genomic_DNA"/>
</dbReference>
<name>A0A4R5BXU5_9PSEU</name>
<dbReference type="InterPro" id="IPR017850">
    <property type="entry name" value="Alkaline_phosphatase_core_sf"/>
</dbReference>
<evidence type="ECO:0000256" key="2">
    <source>
        <dbReference type="ARBA" id="ARBA00022723"/>
    </source>
</evidence>
<feature type="region of interest" description="Disordered" evidence="5">
    <location>
        <begin position="347"/>
        <end position="373"/>
    </location>
</feature>
<dbReference type="PANTHER" id="PTHR42693">
    <property type="entry name" value="ARYLSULFATASE FAMILY MEMBER"/>
    <property type="match status" value="1"/>
</dbReference>
<evidence type="ECO:0000256" key="1">
    <source>
        <dbReference type="ARBA" id="ARBA00008779"/>
    </source>
</evidence>
<dbReference type="Gene3D" id="3.30.1120.10">
    <property type="match status" value="1"/>
</dbReference>
<dbReference type="InterPro" id="IPR050738">
    <property type="entry name" value="Sulfatase"/>
</dbReference>
<evidence type="ECO:0000259" key="6">
    <source>
        <dbReference type="Pfam" id="PF00884"/>
    </source>
</evidence>
<dbReference type="SUPFAM" id="SSF53649">
    <property type="entry name" value="Alkaline phosphatase-like"/>
    <property type="match status" value="1"/>
</dbReference>
<evidence type="ECO:0000313" key="8">
    <source>
        <dbReference type="Proteomes" id="UP000294723"/>
    </source>
</evidence>
<protein>
    <submittedName>
        <fullName evidence="7">Arylsulfatase</fullName>
    </submittedName>
</protein>
<dbReference type="PROSITE" id="PS00523">
    <property type="entry name" value="SULFATASE_1"/>
    <property type="match status" value="1"/>
</dbReference>
<feature type="domain" description="Sulfatase N-terminal" evidence="6">
    <location>
        <begin position="37"/>
        <end position="460"/>
    </location>
</feature>
<organism evidence="7 8">
    <name type="scientific">Saccharopolyspora karakumensis</name>
    <dbReference type="NCBI Taxonomy" id="2530386"/>
    <lineage>
        <taxon>Bacteria</taxon>
        <taxon>Bacillati</taxon>
        <taxon>Actinomycetota</taxon>
        <taxon>Actinomycetes</taxon>
        <taxon>Pseudonocardiales</taxon>
        <taxon>Pseudonocardiaceae</taxon>
        <taxon>Saccharopolyspora</taxon>
    </lineage>
</organism>
<evidence type="ECO:0000313" key="7">
    <source>
        <dbReference type="EMBL" id="TDD90646.1"/>
    </source>
</evidence>
<proteinExistence type="inferred from homology"/>
<dbReference type="Gene3D" id="3.40.720.10">
    <property type="entry name" value="Alkaline Phosphatase, subunit A"/>
    <property type="match status" value="1"/>
</dbReference>
<evidence type="ECO:0000256" key="5">
    <source>
        <dbReference type="SAM" id="MobiDB-lite"/>
    </source>
</evidence>
<dbReference type="RefSeq" id="WP_132682009.1">
    <property type="nucleotide sequence ID" value="NZ_SMLA01000008.1"/>
</dbReference>
<keyword evidence="2" id="KW-0479">Metal-binding</keyword>
<dbReference type="Pfam" id="PF00884">
    <property type="entry name" value="Sulfatase"/>
    <property type="match status" value="1"/>
</dbReference>
<evidence type="ECO:0000256" key="4">
    <source>
        <dbReference type="ARBA" id="ARBA00022837"/>
    </source>
</evidence>
<comment type="caution">
    <text evidence="7">The sequence shown here is derived from an EMBL/GenBank/DDBJ whole genome shotgun (WGS) entry which is preliminary data.</text>
</comment>
<dbReference type="Proteomes" id="UP000294723">
    <property type="component" value="Unassembled WGS sequence"/>
</dbReference>
<reference evidence="7 8" key="1">
    <citation type="submission" date="2019-03" db="EMBL/GenBank/DDBJ databases">
        <title>Draft genome sequences of novel Actinobacteria.</title>
        <authorList>
            <person name="Sahin N."/>
            <person name="Ay H."/>
            <person name="Saygin H."/>
        </authorList>
    </citation>
    <scope>NUCLEOTIDE SEQUENCE [LARGE SCALE GENOMIC DNA]</scope>
    <source>
        <strain evidence="7 8">5K548</strain>
    </source>
</reference>
<dbReference type="PANTHER" id="PTHR42693:SF33">
    <property type="entry name" value="ARYLSULFATASE"/>
    <property type="match status" value="1"/>
</dbReference>
<dbReference type="GO" id="GO:0004065">
    <property type="term" value="F:arylsulfatase activity"/>
    <property type="evidence" value="ECO:0007669"/>
    <property type="project" value="TreeGrafter"/>
</dbReference>
<dbReference type="InterPro" id="IPR000917">
    <property type="entry name" value="Sulfatase_N"/>
</dbReference>
<keyword evidence="3" id="KW-0378">Hydrolase</keyword>
<dbReference type="CDD" id="cd16025">
    <property type="entry name" value="PAS_like"/>
    <property type="match status" value="1"/>
</dbReference>
<keyword evidence="8" id="KW-1185">Reference proteome</keyword>
<sequence>MPEQLDAYDGFGGTIGRTFRSSEPWWPPRTEPPRDAPNVVVVVVDDLGFSDLGCYGSEIDTPNVDALAAAGTRYANFHVTPLCSPTRAALMTGLNSHAAGMGYVSNADPGFPGYAAELPANQPTMPEIFRANGYRTFMLGKWHLTRDSELSESGDRSSWPLQRGFDEYFGFLEAMTNMHHPHRLYDGNSVVDVDQYPEGYYLTDDLTDRALRMIHGLRASHPHTPFFMYFAHGAVHAPLHAKEADIVKYRGRYAMGWDQLRRQRLSRQVELGVVEPGTELPPRNDEPGEDVLAWDDLSADEQRLFARYMEVYAAMVHSVDTSVGRIVDCLRELGELDNTVILLTSDNGASREGNERGSSHYFRGRSPEPGKTHQRRDFLELDLDNFDQIGGPTTWPHYPRGWAMACNTPFRLYKTTTFAGGHQVPLILSWPRKATHPNSIVRMQYAHVTDVLPTLVDLIGLNVPTERNGQPADAWVGSTFAATFNDPDAPTSHVEQYYEVLGSRGYYRDGWEALTYRVPMTPFREERWQLYHVAEDPTELRDLADDHPALVAELAKAWEDAAWRNRVFPLYEGGGINYIIRPDTEKPFDEPVVLRPGYPTTERYRSSRLLAGRSVRITVDWRFERGDRGIIVAHGGQESGYLLYVDEDELRFLISSCGEEHSLEAVRLPARSDSVAVDLHSPGGGRWDVELRVNGEPAARTDGLPQLFSFMPFEGIDIGLDRRSPVCWRLYEREGSFPFTGTLNTVTYVPGERAPDAPEVLLEQARSVGSALE</sequence>
<comment type="similarity">
    <text evidence="1">Belongs to the sulfatase family.</text>
</comment>
<dbReference type="InterPro" id="IPR024607">
    <property type="entry name" value="Sulfatase_CS"/>
</dbReference>
<evidence type="ECO:0000256" key="3">
    <source>
        <dbReference type="ARBA" id="ARBA00022801"/>
    </source>
</evidence>